<feature type="binding site" evidence="1">
    <location>
        <position position="171"/>
    </location>
    <ligand>
        <name>Mn(2+)</name>
        <dbReference type="ChEBI" id="CHEBI:29035"/>
        <label>2</label>
    </ligand>
</feature>
<dbReference type="Proteomes" id="UP000239814">
    <property type="component" value="Chromosome"/>
</dbReference>
<dbReference type="InterPro" id="IPR017439">
    <property type="entry name" value="Amidohydrolase"/>
</dbReference>
<evidence type="ECO:0000313" key="3">
    <source>
        <dbReference type="EMBL" id="AVM00053.1"/>
    </source>
</evidence>
<accession>A0A2S0KEF1</accession>
<comment type="cofactor">
    <cofactor evidence="1">
        <name>Mn(2+)</name>
        <dbReference type="ChEBI" id="CHEBI:29035"/>
    </cofactor>
    <text evidence="1">The Mn(2+) ion enhances activity.</text>
</comment>
<dbReference type="PIRSF" id="PIRSF005962">
    <property type="entry name" value="Pept_M20D_amidohydro"/>
    <property type="match status" value="1"/>
</dbReference>
<feature type="binding site" evidence="1">
    <location>
        <position position="110"/>
    </location>
    <ligand>
        <name>Mn(2+)</name>
        <dbReference type="ChEBI" id="CHEBI:29035"/>
        <label>2</label>
    </ligand>
</feature>
<dbReference type="AlphaFoldDB" id="A0A2S0KEF1"/>
<sequence>MTGGPYPAARPEISAWLEQNLDQVISWRREIHAAPELSRAEFATTAKVVDVLSGAGLNPVVLPAGTGVVCDLGPADRPRIGLRADLDALPVPEQTGLPFSSRVEGVSHSCGHDAHAAILMGVGCLLAGVEHELPFSARLIFQAAEEVMPGGALDAIDAGVTDGLARIYALHCDPHLQVGTVGLRAGALTSAADRIEVHLHGPGGHTSRPHLTSDLVYAMGVLITGLPGILARRVDPRSGTVMSWGAVHSGDAPNAIPQEGRMRGTVRTGDHAVWEELEPLVRSIVGELVAPLGVSYDLTYVRGVPPVVNDDLSIGLLRRSVAAIDPAAEVDTPQSPGGEDFAWYLEHVPGAMARLGVWPGVGPQCDLHQPNFDVDERALGIGVATLAGVILDGDLGG</sequence>
<feature type="domain" description="Peptidase M20 dimerisation" evidence="2">
    <location>
        <begin position="195"/>
        <end position="287"/>
    </location>
</feature>
<dbReference type="OrthoDB" id="9777385at2"/>
<dbReference type="GO" id="GO:0016787">
    <property type="term" value="F:hydrolase activity"/>
    <property type="evidence" value="ECO:0007669"/>
    <property type="project" value="UniProtKB-KW"/>
</dbReference>
<feature type="binding site" evidence="1">
    <location>
        <position position="112"/>
    </location>
    <ligand>
        <name>Mn(2+)</name>
        <dbReference type="ChEBI" id="CHEBI:29035"/>
        <label>2</label>
    </ligand>
</feature>
<protein>
    <submittedName>
        <fullName evidence="3">Amidohydrolase</fullName>
    </submittedName>
</protein>
<dbReference type="Gene3D" id="3.30.70.360">
    <property type="match status" value="1"/>
</dbReference>
<reference evidence="3 4" key="1">
    <citation type="submission" date="2018-03" db="EMBL/GenBank/DDBJ databases">
        <title>Characteristics and genome of n-alkane degrading marine bacteria Gordonia iterans isolated from crude oil contaminated in Tae-an, South Korea.</title>
        <authorList>
            <person name="Lee S.-S."/>
            <person name="Kim H."/>
        </authorList>
    </citation>
    <scope>NUCLEOTIDE SEQUENCE [LARGE SCALE GENOMIC DNA]</scope>
    <source>
        <strain evidence="3 4">Co17</strain>
    </source>
</reference>
<keyword evidence="3" id="KW-0378">Hydrolase</keyword>
<dbReference type="SUPFAM" id="SSF55031">
    <property type="entry name" value="Bacterial exopeptidase dimerisation domain"/>
    <property type="match status" value="1"/>
</dbReference>
<dbReference type="InterPro" id="IPR002933">
    <property type="entry name" value="Peptidase_M20"/>
</dbReference>
<dbReference type="EMBL" id="CP027433">
    <property type="protein sequence ID" value="AVM00053.1"/>
    <property type="molecule type" value="Genomic_DNA"/>
</dbReference>
<evidence type="ECO:0000259" key="2">
    <source>
        <dbReference type="Pfam" id="PF07687"/>
    </source>
</evidence>
<evidence type="ECO:0000313" key="4">
    <source>
        <dbReference type="Proteomes" id="UP000239814"/>
    </source>
</evidence>
<feature type="binding site" evidence="1">
    <location>
        <position position="146"/>
    </location>
    <ligand>
        <name>Mn(2+)</name>
        <dbReference type="ChEBI" id="CHEBI:29035"/>
        <label>2</label>
    </ligand>
</feature>
<keyword evidence="1" id="KW-0479">Metal-binding</keyword>
<organism evidence="3 4">
    <name type="scientific">Gordonia iterans</name>
    <dbReference type="NCBI Taxonomy" id="1004901"/>
    <lineage>
        <taxon>Bacteria</taxon>
        <taxon>Bacillati</taxon>
        <taxon>Actinomycetota</taxon>
        <taxon>Actinomycetes</taxon>
        <taxon>Mycobacteriales</taxon>
        <taxon>Gordoniaceae</taxon>
        <taxon>Gordonia</taxon>
    </lineage>
</organism>
<dbReference type="SUPFAM" id="SSF53187">
    <property type="entry name" value="Zn-dependent exopeptidases"/>
    <property type="match status" value="1"/>
</dbReference>
<dbReference type="InterPro" id="IPR011650">
    <property type="entry name" value="Peptidase_M20_dimer"/>
</dbReference>
<dbReference type="RefSeq" id="WP_105941784.1">
    <property type="nucleotide sequence ID" value="NZ_CP027433.1"/>
</dbReference>
<dbReference type="Pfam" id="PF07687">
    <property type="entry name" value="M20_dimer"/>
    <property type="match status" value="1"/>
</dbReference>
<name>A0A2S0KEF1_9ACTN</name>
<dbReference type="Gene3D" id="3.40.630.10">
    <property type="entry name" value="Zn peptidases"/>
    <property type="match status" value="1"/>
</dbReference>
<dbReference type="KEGG" id="git:C6V83_06980"/>
<dbReference type="InterPro" id="IPR036264">
    <property type="entry name" value="Bact_exopeptidase_dim_dom"/>
</dbReference>
<dbReference type="NCBIfam" id="TIGR01891">
    <property type="entry name" value="amidohydrolases"/>
    <property type="match status" value="1"/>
</dbReference>
<proteinExistence type="predicted"/>
<dbReference type="PANTHER" id="PTHR11014:SF63">
    <property type="entry name" value="METALLOPEPTIDASE, PUTATIVE (AFU_ORTHOLOGUE AFUA_6G09600)-RELATED"/>
    <property type="match status" value="1"/>
</dbReference>
<feature type="binding site" evidence="1">
    <location>
        <position position="368"/>
    </location>
    <ligand>
        <name>Mn(2+)</name>
        <dbReference type="ChEBI" id="CHEBI:29035"/>
        <label>2</label>
    </ligand>
</feature>
<dbReference type="Pfam" id="PF01546">
    <property type="entry name" value="Peptidase_M20"/>
    <property type="match status" value="1"/>
</dbReference>
<keyword evidence="4" id="KW-1185">Reference proteome</keyword>
<keyword evidence="1" id="KW-0464">Manganese</keyword>
<gene>
    <name evidence="3" type="ORF">C6V83_06980</name>
</gene>
<dbReference type="PANTHER" id="PTHR11014">
    <property type="entry name" value="PEPTIDASE M20 FAMILY MEMBER"/>
    <property type="match status" value="1"/>
</dbReference>
<evidence type="ECO:0000256" key="1">
    <source>
        <dbReference type="PIRSR" id="PIRSR005962-1"/>
    </source>
</evidence>
<dbReference type="GO" id="GO:0046872">
    <property type="term" value="F:metal ion binding"/>
    <property type="evidence" value="ECO:0007669"/>
    <property type="project" value="UniProtKB-KW"/>
</dbReference>